<evidence type="ECO:0000256" key="3">
    <source>
        <dbReference type="ARBA" id="ARBA00016090"/>
    </source>
</evidence>
<dbReference type="GO" id="GO:0006002">
    <property type="term" value="P:fructose 6-phosphate metabolic process"/>
    <property type="evidence" value="ECO:0007669"/>
    <property type="project" value="TreeGrafter"/>
</dbReference>
<evidence type="ECO:0000256" key="2">
    <source>
        <dbReference type="ARBA" id="ARBA00012916"/>
    </source>
</evidence>
<feature type="non-terminal residue" evidence="5">
    <location>
        <position position="71"/>
    </location>
</feature>
<feature type="non-terminal residue" evidence="5">
    <location>
        <position position="1"/>
    </location>
</feature>
<organism evidence="5 6">
    <name type="scientific">Brevibacterium casei</name>
    <dbReference type="NCBI Taxonomy" id="33889"/>
    <lineage>
        <taxon>Bacteria</taxon>
        <taxon>Bacillati</taxon>
        <taxon>Actinomycetota</taxon>
        <taxon>Actinomycetes</taxon>
        <taxon>Micrococcales</taxon>
        <taxon>Brevibacteriaceae</taxon>
        <taxon>Brevibacterium</taxon>
    </lineage>
</organism>
<dbReference type="PANTHER" id="PTHR10937">
    <property type="entry name" value="GLUCOSAMINE--FRUCTOSE-6-PHOSPHATE AMINOTRANSFERASE, ISOMERIZING"/>
    <property type="match status" value="1"/>
</dbReference>
<dbReference type="GO" id="GO:0004360">
    <property type="term" value="F:glutamine-fructose-6-phosphate transaminase (isomerizing) activity"/>
    <property type="evidence" value="ECO:0007669"/>
    <property type="project" value="UniProtKB-EC"/>
</dbReference>
<evidence type="ECO:0000313" key="5">
    <source>
        <dbReference type="EMBL" id="PAK90914.1"/>
    </source>
</evidence>
<sequence>ELKHGTIALIEDRTPVIALATQDNVNLSIRGNVKEVAARGASTFIISMEGLDKEDDTYVIPHVHELLTPLV</sequence>
<protein>
    <recommendedName>
        <fullName evidence="3">Glutamine--fructose-6-phosphate aminotransferase [isomerizing]</fullName>
        <ecNumber evidence="2">2.6.1.16</ecNumber>
    </recommendedName>
</protein>
<dbReference type="EC" id="2.6.1.16" evidence="2"/>
<comment type="catalytic activity">
    <reaction evidence="1">
        <text>D-fructose 6-phosphate + L-glutamine = D-glucosamine 6-phosphate + L-glutamate</text>
        <dbReference type="Rhea" id="RHEA:13237"/>
        <dbReference type="ChEBI" id="CHEBI:29985"/>
        <dbReference type="ChEBI" id="CHEBI:58359"/>
        <dbReference type="ChEBI" id="CHEBI:58725"/>
        <dbReference type="ChEBI" id="CHEBI:61527"/>
        <dbReference type="EC" id="2.6.1.16"/>
    </reaction>
</comment>
<dbReference type="InterPro" id="IPR001347">
    <property type="entry name" value="SIS_dom"/>
</dbReference>
<dbReference type="Proteomes" id="UP000216867">
    <property type="component" value="Unassembled WGS sequence"/>
</dbReference>
<proteinExistence type="predicted"/>
<comment type="caution">
    <text evidence="5">The sequence shown here is derived from an EMBL/GenBank/DDBJ whole genome shotgun (WGS) entry which is preliminary data.</text>
</comment>
<dbReference type="GO" id="GO:0097367">
    <property type="term" value="F:carbohydrate derivative binding"/>
    <property type="evidence" value="ECO:0007669"/>
    <property type="project" value="InterPro"/>
</dbReference>
<dbReference type="AlphaFoldDB" id="A0A269YZD7"/>
<dbReference type="GO" id="GO:0005829">
    <property type="term" value="C:cytosol"/>
    <property type="evidence" value="ECO:0007669"/>
    <property type="project" value="TreeGrafter"/>
</dbReference>
<feature type="domain" description="SIS" evidence="4">
    <location>
        <begin position="1"/>
        <end position="71"/>
    </location>
</feature>
<evidence type="ECO:0000313" key="6">
    <source>
        <dbReference type="Proteomes" id="UP000216867"/>
    </source>
</evidence>
<gene>
    <name evidence="5" type="ORF">B8X04_18200</name>
</gene>
<evidence type="ECO:0000259" key="4">
    <source>
        <dbReference type="PROSITE" id="PS51464"/>
    </source>
</evidence>
<reference evidence="5 6" key="1">
    <citation type="submission" date="2017-04" db="EMBL/GenBank/DDBJ databases">
        <title>Kefir bacterial isolates.</title>
        <authorList>
            <person name="Kim Y."/>
            <person name="Blasche S."/>
            <person name="Patil K.R."/>
        </authorList>
    </citation>
    <scope>NUCLEOTIDE SEQUENCE [LARGE SCALE GENOMIC DNA]</scope>
    <source>
        <strain evidence="5 6">OG2</strain>
    </source>
</reference>
<dbReference type="InterPro" id="IPR046348">
    <property type="entry name" value="SIS_dom_sf"/>
</dbReference>
<dbReference type="GO" id="GO:0006487">
    <property type="term" value="P:protein N-linked glycosylation"/>
    <property type="evidence" value="ECO:0007669"/>
    <property type="project" value="TreeGrafter"/>
</dbReference>
<evidence type="ECO:0000256" key="1">
    <source>
        <dbReference type="ARBA" id="ARBA00001031"/>
    </source>
</evidence>
<dbReference type="PANTHER" id="PTHR10937:SF0">
    <property type="entry name" value="GLUTAMINE--FRUCTOSE-6-PHOSPHATE TRANSAMINASE (ISOMERIZING)"/>
    <property type="match status" value="1"/>
</dbReference>
<accession>A0A269YZD7</accession>
<dbReference type="SUPFAM" id="SSF53697">
    <property type="entry name" value="SIS domain"/>
    <property type="match status" value="1"/>
</dbReference>
<dbReference type="PROSITE" id="PS51464">
    <property type="entry name" value="SIS"/>
    <property type="match status" value="1"/>
</dbReference>
<dbReference type="Gene3D" id="3.40.50.10490">
    <property type="entry name" value="Glucose-6-phosphate isomerase like protein, domain 1"/>
    <property type="match status" value="1"/>
</dbReference>
<name>A0A269YZD7_9MICO</name>
<dbReference type="GO" id="GO:0006047">
    <property type="term" value="P:UDP-N-acetylglucosamine metabolic process"/>
    <property type="evidence" value="ECO:0007669"/>
    <property type="project" value="TreeGrafter"/>
</dbReference>
<dbReference type="EMBL" id="NCWY01000277">
    <property type="protein sequence ID" value="PAK90914.1"/>
    <property type="molecule type" value="Genomic_DNA"/>
</dbReference>